<dbReference type="PANTHER" id="PTHR23403:SF1">
    <property type="entry name" value="TREHALASE"/>
    <property type="match status" value="1"/>
</dbReference>
<sequence>MKKLVYLEKDLEELFTDLHASGLWKDGKEISDAISYDSPDKILKAYRKLKGQPNFDLQAFYNEYFLKFAPNDSNYQSDTSKPIEDHIEKLWAVLQRTPEVEDFYSTRIPLPHPYIVPGGRFNEIYYWDSYFTMLGLAESGKVEMIEHMVDNFSWMLNEIGFIPNGNRTYYLGRSQPPFFSLMVDLLAKIKGLETLENYAGALEKEYSFWMEGANQLHQTKRAHKRTLWLGEGEILNRYFDNISSPRAEMYQDDIALIEKKGAEGQTTLLNIRAACESGWDFSSRWCKVPNDLGTIRTTELIPVDLNCLLYHLELMISKANELKGDEPRAASFESKANARQAAILKYCWNETTQCFSDFDWINSECTASINAAMVYPLYFKIATKAQAEACAKTLETALLADGGLLTTNIASGQQWDAPNGWAPLQWMAIQGLRNYGLNELANTIKTRWVALNKKVFQNTGKLMEKYNVADTSLLSGGGEYPVQDGFGWTNGVLLKLLSE</sequence>
<dbReference type="PANTHER" id="PTHR23403">
    <property type="entry name" value="TREHALASE"/>
    <property type="match status" value="1"/>
</dbReference>
<name>A0A1I0P648_9BACT</name>
<evidence type="ECO:0000313" key="4">
    <source>
        <dbReference type="Proteomes" id="UP000199437"/>
    </source>
</evidence>
<dbReference type="Proteomes" id="UP000199437">
    <property type="component" value="Unassembled WGS sequence"/>
</dbReference>
<dbReference type="GO" id="GO:0004555">
    <property type="term" value="F:alpha,alpha-trehalase activity"/>
    <property type="evidence" value="ECO:0007669"/>
    <property type="project" value="InterPro"/>
</dbReference>
<dbReference type="InterPro" id="IPR001661">
    <property type="entry name" value="Glyco_hydro_37"/>
</dbReference>
<keyword evidence="1" id="KW-0378">Hydrolase</keyword>
<dbReference type="SUPFAM" id="SSF48208">
    <property type="entry name" value="Six-hairpin glycosidases"/>
    <property type="match status" value="1"/>
</dbReference>
<dbReference type="InterPro" id="IPR018232">
    <property type="entry name" value="Glyco_hydro_37_CS"/>
</dbReference>
<proteinExistence type="predicted"/>
<evidence type="ECO:0000256" key="1">
    <source>
        <dbReference type="ARBA" id="ARBA00022801"/>
    </source>
</evidence>
<dbReference type="EMBL" id="FOIR01000001">
    <property type="protein sequence ID" value="SEW09548.1"/>
    <property type="molecule type" value="Genomic_DNA"/>
</dbReference>
<evidence type="ECO:0000313" key="3">
    <source>
        <dbReference type="EMBL" id="SEW09548.1"/>
    </source>
</evidence>
<dbReference type="RefSeq" id="WP_090258098.1">
    <property type="nucleotide sequence ID" value="NZ_FOIR01000001.1"/>
</dbReference>
<dbReference type="AlphaFoldDB" id="A0A1I0P648"/>
<dbReference type="OrthoDB" id="106887at2"/>
<keyword evidence="2" id="KW-0326">Glycosidase</keyword>
<dbReference type="PROSITE" id="PS00927">
    <property type="entry name" value="TREHALASE_1"/>
    <property type="match status" value="1"/>
</dbReference>
<gene>
    <name evidence="3" type="ORF">SAMN05216290_1735</name>
</gene>
<dbReference type="InterPro" id="IPR012341">
    <property type="entry name" value="6hp_glycosidase-like_sf"/>
</dbReference>
<dbReference type="GeneID" id="99986455"/>
<dbReference type="InterPro" id="IPR008928">
    <property type="entry name" value="6-hairpin_glycosidase_sf"/>
</dbReference>
<dbReference type="PROSITE" id="PS00928">
    <property type="entry name" value="TREHALASE_2"/>
    <property type="match status" value="1"/>
</dbReference>
<dbReference type="STRING" id="1267423.SAMN05216290_1735"/>
<evidence type="ECO:0000256" key="2">
    <source>
        <dbReference type="ARBA" id="ARBA00023295"/>
    </source>
</evidence>
<dbReference type="NCBIfam" id="NF009773">
    <property type="entry name" value="PRK13270.1"/>
    <property type="match status" value="1"/>
</dbReference>
<dbReference type="PRINTS" id="PR00744">
    <property type="entry name" value="GLHYDRLASE37"/>
</dbReference>
<accession>A0A1I0P648</accession>
<dbReference type="GO" id="GO:0005993">
    <property type="term" value="P:trehalose catabolic process"/>
    <property type="evidence" value="ECO:0007669"/>
    <property type="project" value="TreeGrafter"/>
</dbReference>
<dbReference type="Gene3D" id="1.50.10.10">
    <property type="match status" value="1"/>
</dbReference>
<keyword evidence="4" id="KW-1185">Reference proteome</keyword>
<dbReference type="Pfam" id="PF01204">
    <property type="entry name" value="Trehalase"/>
    <property type="match status" value="1"/>
</dbReference>
<protein>
    <submittedName>
        <fullName evidence="3">Alpha,alpha-trehalase</fullName>
    </submittedName>
</protein>
<reference evidence="4" key="1">
    <citation type="submission" date="2016-10" db="EMBL/GenBank/DDBJ databases">
        <authorList>
            <person name="Varghese N."/>
            <person name="Submissions S."/>
        </authorList>
    </citation>
    <scope>NUCLEOTIDE SEQUENCE [LARGE SCALE GENOMIC DNA]</scope>
    <source>
        <strain evidence="4">CGMCC 1.12402</strain>
    </source>
</reference>
<organism evidence="3 4">
    <name type="scientific">Roseivirga pacifica</name>
    <dbReference type="NCBI Taxonomy" id="1267423"/>
    <lineage>
        <taxon>Bacteria</taxon>
        <taxon>Pseudomonadati</taxon>
        <taxon>Bacteroidota</taxon>
        <taxon>Cytophagia</taxon>
        <taxon>Cytophagales</taxon>
        <taxon>Roseivirgaceae</taxon>
        <taxon>Roseivirga</taxon>
    </lineage>
</organism>